<dbReference type="EMBL" id="MT144636">
    <property type="protein sequence ID" value="QJH95982.1"/>
    <property type="molecule type" value="Genomic_DNA"/>
</dbReference>
<proteinExistence type="predicted"/>
<name>A0A6M3XDY3_9ZZZZ</name>
<sequence>MRVEMKDLPPGLMAVVKHLGGEVWTEGPDGWHTTLGRWSAVLDACDGVSIVFVDAKTKQSALAALERFIRTVAKAVLVNEYTFEK</sequence>
<accession>A0A6M3XDY3</accession>
<dbReference type="AlphaFoldDB" id="A0A6M3XDY3"/>
<protein>
    <submittedName>
        <fullName evidence="1">Uncharacterized protein</fullName>
    </submittedName>
</protein>
<reference evidence="1" key="1">
    <citation type="submission" date="2020-03" db="EMBL/GenBank/DDBJ databases">
        <title>The deep terrestrial virosphere.</title>
        <authorList>
            <person name="Holmfeldt K."/>
            <person name="Nilsson E."/>
            <person name="Simone D."/>
            <person name="Lopez-Fernandez M."/>
            <person name="Wu X."/>
            <person name="de Brujin I."/>
            <person name="Lundin D."/>
            <person name="Andersson A."/>
            <person name="Bertilsson S."/>
            <person name="Dopson M."/>
        </authorList>
    </citation>
    <scope>NUCLEOTIDE SEQUENCE</scope>
    <source>
        <strain evidence="1">TM448B00567</strain>
    </source>
</reference>
<gene>
    <name evidence="1" type="ORF">TM448B00567_0003</name>
</gene>
<organism evidence="1">
    <name type="scientific">viral metagenome</name>
    <dbReference type="NCBI Taxonomy" id="1070528"/>
    <lineage>
        <taxon>unclassified sequences</taxon>
        <taxon>metagenomes</taxon>
        <taxon>organismal metagenomes</taxon>
    </lineage>
</organism>
<evidence type="ECO:0000313" key="1">
    <source>
        <dbReference type="EMBL" id="QJH95982.1"/>
    </source>
</evidence>